<dbReference type="InterPro" id="IPR017871">
    <property type="entry name" value="ABC_transporter-like_CS"/>
</dbReference>
<dbReference type="Pfam" id="PF00005">
    <property type="entry name" value="ABC_tran"/>
    <property type="match status" value="2"/>
</dbReference>
<proteinExistence type="predicted"/>
<evidence type="ECO:0000256" key="2">
    <source>
        <dbReference type="ARBA" id="ARBA00022741"/>
    </source>
</evidence>
<dbReference type="OrthoDB" id="2110130at2759"/>
<evidence type="ECO:0000256" key="4">
    <source>
        <dbReference type="SAM" id="Coils"/>
    </source>
</evidence>
<dbReference type="CDD" id="cd03221">
    <property type="entry name" value="ABCF_EF-3"/>
    <property type="match status" value="1"/>
</dbReference>
<dbReference type="GO" id="GO:0016887">
    <property type="term" value="F:ATP hydrolysis activity"/>
    <property type="evidence" value="ECO:0007669"/>
    <property type="project" value="InterPro"/>
</dbReference>
<dbReference type="EMBL" id="AGNL01001543">
    <property type="protein sequence ID" value="EJK76929.1"/>
    <property type="molecule type" value="Genomic_DNA"/>
</dbReference>
<accession>K0TIP2</accession>
<dbReference type="Gene3D" id="3.40.50.300">
    <property type="entry name" value="P-loop containing nucleotide triphosphate hydrolases"/>
    <property type="match status" value="2"/>
</dbReference>
<dbReference type="Proteomes" id="UP000266841">
    <property type="component" value="Unassembled WGS sequence"/>
</dbReference>
<dbReference type="InterPro" id="IPR050611">
    <property type="entry name" value="ABCF"/>
</dbReference>
<dbReference type="AlphaFoldDB" id="K0TIP2"/>
<evidence type="ECO:0000256" key="5">
    <source>
        <dbReference type="SAM" id="MobiDB-lite"/>
    </source>
</evidence>
<keyword evidence="4" id="KW-0175">Coiled coil</keyword>
<comment type="caution">
    <text evidence="7">The sequence shown here is derived from an EMBL/GenBank/DDBJ whole genome shotgun (WGS) entry which is preliminary data.</text>
</comment>
<reference evidence="7 8" key="1">
    <citation type="journal article" date="2012" name="Genome Biol.">
        <title>Genome and low-iron response of an oceanic diatom adapted to chronic iron limitation.</title>
        <authorList>
            <person name="Lommer M."/>
            <person name="Specht M."/>
            <person name="Roy A.S."/>
            <person name="Kraemer L."/>
            <person name="Andreson R."/>
            <person name="Gutowska M.A."/>
            <person name="Wolf J."/>
            <person name="Bergner S.V."/>
            <person name="Schilhabel M.B."/>
            <person name="Klostermeier U.C."/>
            <person name="Beiko R.G."/>
            <person name="Rosenstiel P."/>
            <person name="Hippler M."/>
            <person name="Laroche J."/>
        </authorList>
    </citation>
    <scope>NUCLEOTIDE SEQUENCE [LARGE SCALE GENOMIC DNA]</scope>
    <source>
        <strain evidence="7 8">CCMP1005</strain>
    </source>
</reference>
<evidence type="ECO:0000313" key="8">
    <source>
        <dbReference type="Proteomes" id="UP000266841"/>
    </source>
</evidence>
<dbReference type="eggNOG" id="KOG0062">
    <property type="taxonomic scope" value="Eukaryota"/>
</dbReference>
<dbReference type="PANTHER" id="PTHR19211">
    <property type="entry name" value="ATP-BINDING TRANSPORT PROTEIN-RELATED"/>
    <property type="match status" value="1"/>
</dbReference>
<sequence>MSTPSEDDLRGALASVLLKDGGDEGVVDGIDGDIIEYLAGMLAETEMDDVEESVGPFLEGYGCDETLIRSCCDAVTSIGSVGSGGGPSSSDMHVVNGSRDDVPSDGPAKLKQGVVSMSAALTDQTEDELDAQRYMWGQENRVAAMTNAQRDAHDSTVSAKDRRKARKELEAARREYEARMAVLQAQEEGDAGKASVSNMIIPDYRSGRNEKDIHVRNVSLSLDNGTCLLDDGELKFAHRRRYGLVGKNGVGKTTLLKAIAAFEVEKMPRHHRILHVRQEIRAAGGDISVLRAVMDADVERNTLIAEERELLGRLEGGGDAGGDGDAAAATKARLERLKAEGKGDDESFGADLKRLDEVYARLQALGSDSAESRASVILSGLQFTPAMQSGPTSALSGGWRMRVALAAALFIEPDLLMLDALTLCDRADEPLRSRGRPLAGELPASLSSHGDRRQSRQVLPQRGLHGHNRVQESQADLLQGGLRHVREDLGRERQKPDARVSGVQGQTRPHDGVHHEVQGVGQPRQARAVQSQGRGKDGPRGAGSGRGGTALEVFHTEPRAARPAHHRDRRRIEVNFGVDLDSRIGILGPNGAGKSTLLNLIMDRLTPNRGSISRNGNLRIGHFTQHSADKFDLQLSAVENMLNTFQESDDQIMRSFLGKFQIQNTDALKPMMMLSGGQKSRVAFASLAYQKPHVIIMDEPTNHLDMESIDALVEAVKDFRGGLIVVSHDQHFITNTCGELWVVGEGRVTRFRGDFDDYKKETLKRTEKRVAESVKSLSMINN</sequence>
<dbReference type="SMART" id="SM00382">
    <property type="entry name" value="AAA"/>
    <property type="match status" value="2"/>
</dbReference>
<keyword evidence="3" id="KW-0067">ATP-binding</keyword>
<gene>
    <name evidence="7" type="ORF">THAOC_01278</name>
</gene>
<feature type="compositionally biased region" description="Basic and acidic residues" evidence="5">
    <location>
        <begin position="508"/>
        <end position="517"/>
    </location>
</feature>
<keyword evidence="8" id="KW-1185">Reference proteome</keyword>
<evidence type="ECO:0000256" key="1">
    <source>
        <dbReference type="ARBA" id="ARBA00022737"/>
    </source>
</evidence>
<feature type="region of interest" description="Disordered" evidence="5">
    <location>
        <begin position="432"/>
        <end position="475"/>
    </location>
</feature>
<dbReference type="PROSITE" id="PS00211">
    <property type="entry name" value="ABC_TRANSPORTER_1"/>
    <property type="match status" value="2"/>
</dbReference>
<dbReference type="InterPro" id="IPR027417">
    <property type="entry name" value="P-loop_NTPase"/>
</dbReference>
<feature type="domain" description="ABC transporter" evidence="6">
    <location>
        <begin position="213"/>
        <end position="505"/>
    </location>
</feature>
<name>K0TIP2_THAOC</name>
<keyword evidence="2" id="KW-0547">Nucleotide-binding</keyword>
<dbReference type="OMA" id="ECEFILG"/>
<dbReference type="GO" id="GO:0005524">
    <property type="term" value="F:ATP binding"/>
    <property type="evidence" value="ECO:0007669"/>
    <property type="project" value="UniProtKB-KW"/>
</dbReference>
<keyword evidence="1" id="KW-0677">Repeat</keyword>
<feature type="domain" description="ABC transporter" evidence="6">
    <location>
        <begin position="554"/>
        <end position="770"/>
    </location>
</feature>
<organism evidence="7 8">
    <name type="scientific">Thalassiosira oceanica</name>
    <name type="common">Marine diatom</name>
    <dbReference type="NCBI Taxonomy" id="159749"/>
    <lineage>
        <taxon>Eukaryota</taxon>
        <taxon>Sar</taxon>
        <taxon>Stramenopiles</taxon>
        <taxon>Ochrophyta</taxon>
        <taxon>Bacillariophyta</taxon>
        <taxon>Coscinodiscophyceae</taxon>
        <taxon>Thalassiosirophycidae</taxon>
        <taxon>Thalassiosirales</taxon>
        <taxon>Thalassiosiraceae</taxon>
        <taxon>Thalassiosira</taxon>
    </lineage>
</organism>
<feature type="region of interest" description="Disordered" evidence="5">
    <location>
        <begin position="487"/>
        <end position="549"/>
    </location>
</feature>
<dbReference type="SUPFAM" id="SSF52540">
    <property type="entry name" value="P-loop containing nucleoside triphosphate hydrolases"/>
    <property type="match status" value="2"/>
</dbReference>
<dbReference type="InterPro" id="IPR003593">
    <property type="entry name" value="AAA+_ATPase"/>
</dbReference>
<protein>
    <recommendedName>
        <fullName evidence="6">ABC transporter domain-containing protein</fullName>
    </recommendedName>
</protein>
<dbReference type="PROSITE" id="PS50893">
    <property type="entry name" value="ABC_TRANSPORTER_2"/>
    <property type="match status" value="2"/>
</dbReference>
<feature type="compositionally biased region" description="Basic and acidic residues" evidence="5">
    <location>
        <begin position="487"/>
        <end position="498"/>
    </location>
</feature>
<dbReference type="FunFam" id="3.40.50.300:FF:001197">
    <property type="entry name" value="Putative ATP-binding cassette family ATPase"/>
    <property type="match status" value="1"/>
</dbReference>
<feature type="coiled-coil region" evidence="4">
    <location>
        <begin position="159"/>
        <end position="186"/>
    </location>
</feature>
<dbReference type="InterPro" id="IPR003439">
    <property type="entry name" value="ABC_transporter-like_ATP-bd"/>
</dbReference>
<evidence type="ECO:0000313" key="7">
    <source>
        <dbReference type="EMBL" id="EJK76929.1"/>
    </source>
</evidence>
<evidence type="ECO:0000259" key="6">
    <source>
        <dbReference type="PROSITE" id="PS50893"/>
    </source>
</evidence>
<evidence type="ECO:0000256" key="3">
    <source>
        <dbReference type="ARBA" id="ARBA00022840"/>
    </source>
</evidence>
<dbReference type="PANTHER" id="PTHR19211:SF134">
    <property type="entry name" value="ABC TRANSPORTER DOMAIN-CONTAINING PROTEIN"/>
    <property type="match status" value="1"/>
</dbReference>